<dbReference type="SUPFAM" id="SSF54001">
    <property type="entry name" value="Cysteine proteinases"/>
    <property type="match status" value="1"/>
</dbReference>
<dbReference type="Gene3D" id="3.90.1720.10">
    <property type="entry name" value="endopeptidase domain like (from Nostoc punctiforme)"/>
    <property type="match status" value="1"/>
</dbReference>
<evidence type="ECO:0000259" key="7">
    <source>
        <dbReference type="PROSITE" id="PS51935"/>
    </source>
</evidence>
<dbReference type="PANTHER" id="PTHR41533">
    <property type="entry name" value="L,D-TRANSPEPTIDASE HI_1667-RELATED"/>
    <property type="match status" value="1"/>
</dbReference>
<dbReference type="Gene3D" id="1.10.101.10">
    <property type="entry name" value="PGBD-like superfamily/PGBD"/>
    <property type="match status" value="4"/>
</dbReference>
<keyword evidence="4" id="KW-0788">Thiol protease</keyword>
<evidence type="ECO:0000313" key="8">
    <source>
        <dbReference type="EMBL" id="HJC47101.1"/>
    </source>
</evidence>
<reference evidence="8" key="1">
    <citation type="journal article" date="2021" name="PeerJ">
        <title>Extensive microbial diversity within the chicken gut microbiome revealed by metagenomics and culture.</title>
        <authorList>
            <person name="Gilroy R."/>
            <person name="Ravi A."/>
            <person name="Getino M."/>
            <person name="Pursley I."/>
            <person name="Horton D.L."/>
            <person name="Alikhan N.F."/>
            <person name="Baker D."/>
            <person name="Gharbi K."/>
            <person name="Hall N."/>
            <person name="Watson M."/>
            <person name="Adriaenssens E.M."/>
            <person name="Foster-Nyarko E."/>
            <person name="Jarju S."/>
            <person name="Secka A."/>
            <person name="Antonio M."/>
            <person name="Oren A."/>
            <person name="Chaudhuri R.R."/>
            <person name="La Ragione R."/>
            <person name="Hildebrand F."/>
            <person name="Pallen M.J."/>
        </authorList>
    </citation>
    <scope>NUCLEOTIDE SEQUENCE</scope>
    <source>
        <strain evidence="8">CHK183-5548</strain>
    </source>
</reference>
<dbReference type="Proteomes" id="UP000823883">
    <property type="component" value="Unassembled WGS sequence"/>
</dbReference>
<keyword evidence="3" id="KW-0378">Hydrolase</keyword>
<accession>A0A9D2T6E8</accession>
<dbReference type="Pfam" id="PF00877">
    <property type="entry name" value="NLPC_P60"/>
    <property type="match status" value="1"/>
</dbReference>
<evidence type="ECO:0000256" key="4">
    <source>
        <dbReference type="ARBA" id="ARBA00022807"/>
    </source>
</evidence>
<dbReference type="GO" id="GO:0006508">
    <property type="term" value="P:proteolysis"/>
    <property type="evidence" value="ECO:0007669"/>
    <property type="project" value="UniProtKB-KW"/>
</dbReference>
<evidence type="ECO:0000256" key="1">
    <source>
        <dbReference type="ARBA" id="ARBA00007074"/>
    </source>
</evidence>
<reference evidence="8" key="2">
    <citation type="submission" date="2021-04" db="EMBL/GenBank/DDBJ databases">
        <authorList>
            <person name="Gilroy R."/>
        </authorList>
    </citation>
    <scope>NUCLEOTIDE SEQUENCE</scope>
    <source>
        <strain evidence="8">CHK183-5548</strain>
    </source>
</reference>
<protein>
    <submittedName>
        <fullName evidence="8">Peptidoglycan-binding protein</fullName>
    </submittedName>
</protein>
<proteinExistence type="inferred from homology"/>
<dbReference type="PROSITE" id="PS51935">
    <property type="entry name" value="NLPC_P60"/>
    <property type="match status" value="1"/>
</dbReference>
<dbReference type="Pfam" id="PF01471">
    <property type="entry name" value="PG_binding_1"/>
    <property type="match status" value="4"/>
</dbReference>
<keyword evidence="6" id="KW-0732">Signal</keyword>
<dbReference type="InterPro" id="IPR002477">
    <property type="entry name" value="Peptidoglycan-bd-like"/>
</dbReference>
<dbReference type="PANTHER" id="PTHR41533:SF1">
    <property type="entry name" value="L,D-TRANSPEPTIDASE YCBB-RELATED"/>
    <property type="match status" value="1"/>
</dbReference>
<dbReference type="InterPro" id="IPR036366">
    <property type="entry name" value="PGBDSf"/>
</dbReference>
<dbReference type="InterPro" id="IPR000064">
    <property type="entry name" value="NLP_P60_dom"/>
</dbReference>
<comment type="similarity">
    <text evidence="1">Belongs to the peptidase C40 family.</text>
</comment>
<evidence type="ECO:0000256" key="3">
    <source>
        <dbReference type="ARBA" id="ARBA00022801"/>
    </source>
</evidence>
<organism evidence="8 9">
    <name type="scientific">Candidatus Lachnoclostridium pullistercoris</name>
    <dbReference type="NCBI Taxonomy" id="2838632"/>
    <lineage>
        <taxon>Bacteria</taxon>
        <taxon>Bacillati</taxon>
        <taxon>Bacillota</taxon>
        <taxon>Clostridia</taxon>
        <taxon>Lachnospirales</taxon>
        <taxon>Lachnospiraceae</taxon>
    </lineage>
</organism>
<dbReference type="AlphaFoldDB" id="A0A9D2T6E8"/>
<dbReference type="EMBL" id="DWWL01000021">
    <property type="protein sequence ID" value="HJC47101.1"/>
    <property type="molecule type" value="Genomic_DNA"/>
</dbReference>
<comment type="caution">
    <text evidence="8">The sequence shown here is derived from an EMBL/GenBank/DDBJ whole genome shotgun (WGS) entry which is preliminary data.</text>
</comment>
<feature type="domain" description="NlpC/P60" evidence="7">
    <location>
        <begin position="409"/>
        <end position="528"/>
    </location>
</feature>
<feature type="compositionally biased region" description="Gly residues" evidence="5">
    <location>
        <begin position="376"/>
        <end position="403"/>
    </location>
</feature>
<gene>
    <name evidence="8" type="ORF">IAA04_03500</name>
</gene>
<feature type="region of interest" description="Disordered" evidence="5">
    <location>
        <begin position="355"/>
        <end position="405"/>
    </location>
</feature>
<sequence>MNIDKCVKAGLIVTALAFLPCLSSCGTGNKPVVVTAAPDLEPKDETAAPEIAPMTPDGPLFPDLKTVEETDPIPDYLRVGVEHPIVAVLQERLMELGFMDNDEPTEYYGDVTASAVKHFQRQNGLTEDGVVGQDTLMAILSPDAKYYAVSKGVKGDDIQQIQGRLYELGYLASADQVTGYFGDSTEQAVLKLQQMNGLKEDGKVGRQVMNLLYSDEIKPNMLEYGEKSEVVLACQERLQALGYLTTDPDGTYGDDTTVAVRRFQSRNNLVVDGYLGPSTREVLNSGNAVPNGLSLGDEDENVKRVQQLLAKYGYLSSANATGYYGEITEDAVRSFQRQNGLGVDGMVGVQTMAKLTGDNVRRAPSGSSSSSSGRGSSSGGSSSGRGSSGSSGGGSKGSSGSGGAVVNDSSGVSRLISVARSKIGSPYVWGAKGPNSFDCSGFVYWCLNNSGVSQSYLTSSGWRSPGRYQKVTSFNDLRAGDIVVVSGHVGICSGGGTVIDASSSHGCVVERSLSSWWRSNFICGWRIFG</sequence>
<evidence type="ECO:0000256" key="6">
    <source>
        <dbReference type="SAM" id="SignalP"/>
    </source>
</evidence>
<evidence type="ECO:0000313" key="9">
    <source>
        <dbReference type="Proteomes" id="UP000823883"/>
    </source>
</evidence>
<feature type="chain" id="PRO_5039271359" evidence="6">
    <location>
        <begin position="27"/>
        <end position="529"/>
    </location>
</feature>
<dbReference type="SUPFAM" id="SSF47090">
    <property type="entry name" value="PGBD-like"/>
    <property type="match status" value="4"/>
</dbReference>
<keyword evidence="2" id="KW-0645">Protease</keyword>
<dbReference type="GO" id="GO:0008234">
    <property type="term" value="F:cysteine-type peptidase activity"/>
    <property type="evidence" value="ECO:0007669"/>
    <property type="project" value="UniProtKB-KW"/>
</dbReference>
<evidence type="ECO:0000256" key="2">
    <source>
        <dbReference type="ARBA" id="ARBA00022670"/>
    </source>
</evidence>
<dbReference type="InterPro" id="IPR036365">
    <property type="entry name" value="PGBD-like_sf"/>
</dbReference>
<name>A0A9D2T6E8_9FIRM</name>
<evidence type="ECO:0000256" key="5">
    <source>
        <dbReference type="SAM" id="MobiDB-lite"/>
    </source>
</evidence>
<feature type="compositionally biased region" description="Low complexity" evidence="5">
    <location>
        <begin position="365"/>
        <end position="375"/>
    </location>
</feature>
<dbReference type="InterPro" id="IPR038765">
    <property type="entry name" value="Papain-like_cys_pep_sf"/>
</dbReference>
<dbReference type="InterPro" id="IPR052905">
    <property type="entry name" value="LD-transpeptidase_YkuD-like"/>
</dbReference>
<feature type="signal peptide" evidence="6">
    <location>
        <begin position="1"/>
        <end position="26"/>
    </location>
</feature>